<dbReference type="Gene3D" id="2.40.10.230">
    <property type="entry name" value="Probable tRNA pseudouridine synthase domain"/>
    <property type="match status" value="1"/>
</dbReference>
<dbReference type="InterPro" id="IPR007504">
    <property type="entry name" value="H/ACA_rnp_Gar1/Naf1"/>
</dbReference>
<evidence type="ECO:0000313" key="10">
    <source>
        <dbReference type="EMBL" id="KAH0807673.1"/>
    </source>
</evidence>
<dbReference type="EMBL" id="JABDTM020029907">
    <property type="protein sequence ID" value="KAH0807673.1"/>
    <property type="molecule type" value="Genomic_DNA"/>
</dbReference>
<feature type="region of interest" description="Disordered" evidence="9">
    <location>
        <begin position="1"/>
        <end position="55"/>
    </location>
</feature>
<gene>
    <name evidence="11" type="ORF">GEV33_015116</name>
    <name evidence="10" type="ORF">GEV33_015118</name>
</gene>
<feature type="compositionally biased region" description="Polar residues" evidence="9">
    <location>
        <begin position="42"/>
        <end position="55"/>
    </location>
</feature>
<evidence type="ECO:0000256" key="7">
    <source>
        <dbReference type="ARBA" id="ARBA00022884"/>
    </source>
</evidence>
<dbReference type="Pfam" id="PF04410">
    <property type="entry name" value="Gar1"/>
    <property type="match status" value="1"/>
</dbReference>
<keyword evidence="8" id="KW-0539">Nucleus</keyword>
<name>A0A8J6H3X3_TENMO</name>
<evidence type="ECO:0000256" key="5">
    <source>
        <dbReference type="ARBA" id="ARBA00022552"/>
    </source>
</evidence>
<dbReference type="SUPFAM" id="SSF50447">
    <property type="entry name" value="Translation proteins"/>
    <property type="match status" value="1"/>
</dbReference>
<evidence type="ECO:0000256" key="9">
    <source>
        <dbReference type="SAM" id="MobiDB-lite"/>
    </source>
</evidence>
<evidence type="ECO:0000256" key="3">
    <source>
        <dbReference type="ARBA" id="ARBA00021438"/>
    </source>
</evidence>
<dbReference type="PANTHER" id="PTHR31633">
    <property type="entry name" value="H/ACA RIBONUCLEOPROTEIN COMPLEX NON-CORE SUBUNIT NAF1"/>
    <property type="match status" value="1"/>
</dbReference>
<dbReference type="GO" id="GO:0003723">
    <property type="term" value="F:RNA binding"/>
    <property type="evidence" value="ECO:0007669"/>
    <property type="project" value="UniProtKB-KW"/>
</dbReference>
<keyword evidence="6" id="KW-0597">Phosphoprotein</keyword>
<accession>A0A8J6H3X3</accession>
<feature type="compositionally biased region" description="Basic and acidic residues" evidence="9">
    <location>
        <begin position="25"/>
        <end position="40"/>
    </location>
</feature>
<dbReference type="GO" id="GO:0001522">
    <property type="term" value="P:pseudouridine synthesis"/>
    <property type="evidence" value="ECO:0007669"/>
    <property type="project" value="InterPro"/>
</dbReference>
<protein>
    <recommendedName>
        <fullName evidence="3">H/ACA ribonucleoprotein complex non-core subunit NAF1</fullName>
    </recommendedName>
</protein>
<evidence type="ECO:0000256" key="4">
    <source>
        <dbReference type="ARBA" id="ARBA00022517"/>
    </source>
</evidence>
<dbReference type="EMBL" id="JABDTM020029905">
    <property type="protein sequence ID" value="KAH0807675.1"/>
    <property type="molecule type" value="Genomic_DNA"/>
</dbReference>
<evidence type="ECO:0000313" key="11">
    <source>
        <dbReference type="EMBL" id="KAH0807675.1"/>
    </source>
</evidence>
<evidence type="ECO:0000256" key="1">
    <source>
        <dbReference type="ARBA" id="ARBA00004123"/>
    </source>
</evidence>
<evidence type="ECO:0000256" key="2">
    <source>
        <dbReference type="ARBA" id="ARBA00009801"/>
    </source>
</evidence>
<reference evidence="10" key="2">
    <citation type="submission" date="2021-08" db="EMBL/GenBank/DDBJ databases">
        <authorList>
            <person name="Eriksson T."/>
        </authorList>
    </citation>
    <scope>NUCLEOTIDE SEQUENCE</scope>
    <source>
        <strain evidence="10">Stoneville</strain>
        <tissue evidence="10">Whole head</tissue>
    </source>
</reference>
<comment type="similarity">
    <text evidence="2">Belongs to the NAF1 family.</text>
</comment>
<keyword evidence="7" id="KW-0694">RNA-binding</keyword>
<comment type="caution">
    <text evidence="10">The sequence shown here is derived from an EMBL/GenBank/DDBJ whole genome shotgun (WGS) entry which is preliminary data.</text>
</comment>
<organism evidence="10 12">
    <name type="scientific">Tenebrio molitor</name>
    <name type="common">Yellow mealworm beetle</name>
    <dbReference type="NCBI Taxonomy" id="7067"/>
    <lineage>
        <taxon>Eukaryota</taxon>
        <taxon>Metazoa</taxon>
        <taxon>Ecdysozoa</taxon>
        <taxon>Arthropoda</taxon>
        <taxon>Hexapoda</taxon>
        <taxon>Insecta</taxon>
        <taxon>Pterygota</taxon>
        <taxon>Neoptera</taxon>
        <taxon>Endopterygota</taxon>
        <taxon>Coleoptera</taxon>
        <taxon>Polyphaga</taxon>
        <taxon>Cucujiformia</taxon>
        <taxon>Tenebrionidae</taxon>
        <taxon>Tenebrio</taxon>
    </lineage>
</organism>
<dbReference type="InterPro" id="IPR040309">
    <property type="entry name" value="Naf1"/>
</dbReference>
<dbReference type="InterPro" id="IPR038664">
    <property type="entry name" value="Gar1/Naf1_Cbf5-bd_sf"/>
</dbReference>
<dbReference type="InterPro" id="IPR009000">
    <property type="entry name" value="Transl_B-barrel_sf"/>
</dbReference>
<dbReference type="AlphaFoldDB" id="A0A8J6H3X3"/>
<dbReference type="GO" id="GO:0000493">
    <property type="term" value="P:box H/ACA snoRNP assembly"/>
    <property type="evidence" value="ECO:0007669"/>
    <property type="project" value="InterPro"/>
</dbReference>
<proteinExistence type="inferred from homology"/>
<evidence type="ECO:0000256" key="8">
    <source>
        <dbReference type="ARBA" id="ARBA00023242"/>
    </source>
</evidence>
<feature type="compositionally biased region" description="Low complexity" evidence="9">
    <location>
        <begin position="15"/>
        <end position="24"/>
    </location>
</feature>
<sequence>MSNENNRENMDNQQPEKPTTSPTTKPEKFTTDSENRDPKMCETTTSDKLQTSEKNTGVVIKNIESASLNSLLVYDSDSSSSSEMMKLNLNWQVRNDSDESSSTSSSSSSDDDDDDSDTTTEDDEPSPAISNPSQNRGAIRKKVNATDDGELSLDRLPPVPDLANLNINVENESFVHMGNVLGIVDKLVTIAALPNTPAYDLDTLLFLDNGKRPLGFVFDVLGQVTSPIYAIRFNSVDDIKNLQIQVGTKVYSAPTSKHTQYVFLQQLLKMKGTDASWMDDAEVPPEFADFSDDENEAYQRFGTKKLSPHVKRTHSSDNYKKFESTMNRKNLLNTKFNKYMDSYKQARLNRAKAKRPPAPHINTSVPAFDPSIPPPNMVPHLGYYHHYVPQELMGVYYDAGSGGENNNSGTSQSQGYAPNLFMNNFVANLSQTNSANYFTNHAGNNHPGPSHE</sequence>
<comment type="subcellular location">
    <subcellularLocation>
        <location evidence="1">Nucleus</location>
    </subcellularLocation>
</comment>
<dbReference type="GO" id="GO:0006364">
    <property type="term" value="P:rRNA processing"/>
    <property type="evidence" value="ECO:0007669"/>
    <property type="project" value="UniProtKB-KW"/>
</dbReference>
<evidence type="ECO:0000313" key="12">
    <source>
        <dbReference type="Proteomes" id="UP000719412"/>
    </source>
</evidence>
<dbReference type="PANTHER" id="PTHR31633:SF1">
    <property type="entry name" value="H_ACA RIBONUCLEOPROTEIN COMPLEX NON-CORE SUBUNIT NAF1"/>
    <property type="match status" value="1"/>
</dbReference>
<keyword evidence="5" id="KW-0698">rRNA processing</keyword>
<dbReference type="Proteomes" id="UP000719412">
    <property type="component" value="Unassembled WGS sequence"/>
</dbReference>
<keyword evidence="4" id="KW-0690">Ribosome biogenesis</keyword>
<feature type="compositionally biased region" description="Acidic residues" evidence="9">
    <location>
        <begin position="109"/>
        <end position="125"/>
    </location>
</feature>
<feature type="compositionally biased region" description="Basic and acidic residues" evidence="9">
    <location>
        <begin position="1"/>
        <end position="10"/>
    </location>
</feature>
<keyword evidence="12" id="KW-1185">Reference proteome</keyword>
<reference evidence="10" key="1">
    <citation type="journal article" date="2020" name="J Insects Food Feed">
        <title>The yellow mealworm (Tenebrio molitor) genome: a resource for the emerging insects as food and feed industry.</title>
        <authorList>
            <person name="Eriksson T."/>
            <person name="Andere A."/>
            <person name="Kelstrup H."/>
            <person name="Emery V."/>
            <person name="Picard C."/>
        </authorList>
    </citation>
    <scope>NUCLEOTIDE SEQUENCE</scope>
    <source>
        <strain evidence="10">Stoneville</strain>
        <tissue evidence="10">Whole head</tissue>
    </source>
</reference>
<dbReference type="GO" id="GO:0005732">
    <property type="term" value="C:sno(s)RNA-containing ribonucleoprotein complex"/>
    <property type="evidence" value="ECO:0007669"/>
    <property type="project" value="InterPro"/>
</dbReference>
<dbReference type="GO" id="GO:0005634">
    <property type="term" value="C:nucleus"/>
    <property type="evidence" value="ECO:0007669"/>
    <property type="project" value="UniProtKB-SubCell"/>
</dbReference>
<feature type="region of interest" description="Disordered" evidence="9">
    <location>
        <begin position="93"/>
        <end position="157"/>
    </location>
</feature>
<evidence type="ECO:0000256" key="6">
    <source>
        <dbReference type="ARBA" id="ARBA00022553"/>
    </source>
</evidence>